<dbReference type="Gene3D" id="4.10.470.20">
    <property type="match status" value="1"/>
</dbReference>
<evidence type="ECO:0000256" key="3">
    <source>
        <dbReference type="ARBA" id="ARBA00022989"/>
    </source>
</evidence>
<dbReference type="Pfam" id="PF06282">
    <property type="entry name" value="DUF1036"/>
    <property type="match status" value="1"/>
</dbReference>
<evidence type="ECO:0000256" key="6">
    <source>
        <dbReference type="ARBA" id="ARBA00023180"/>
    </source>
</evidence>
<proteinExistence type="predicted"/>
<evidence type="ECO:0000259" key="8">
    <source>
        <dbReference type="Pfam" id="PF00066"/>
    </source>
</evidence>
<keyword evidence="10" id="KW-1185">Reference proteome</keyword>
<name>A0A0L0GB79_9EUKA</name>
<comment type="subcellular location">
    <subcellularLocation>
        <location evidence="7">Endomembrane system</location>
        <topology evidence="7">Single-pass type I membrane protein</topology>
    </subcellularLocation>
</comment>
<evidence type="ECO:0000256" key="5">
    <source>
        <dbReference type="ARBA" id="ARBA00023157"/>
    </source>
</evidence>
<dbReference type="Pfam" id="PF00066">
    <property type="entry name" value="Notch"/>
    <property type="match status" value="1"/>
</dbReference>
<keyword evidence="1" id="KW-0812">Transmembrane</keyword>
<dbReference type="RefSeq" id="XP_014160157.1">
    <property type="nucleotide sequence ID" value="XM_014304682.1"/>
</dbReference>
<dbReference type="InterPro" id="IPR009380">
    <property type="entry name" value="DUF1036"/>
</dbReference>
<reference evidence="9 10" key="1">
    <citation type="submission" date="2011-02" db="EMBL/GenBank/DDBJ databases">
        <title>The Genome Sequence of Sphaeroforma arctica JP610.</title>
        <authorList>
            <consortium name="The Broad Institute Genome Sequencing Platform"/>
            <person name="Russ C."/>
            <person name="Cuomo C."/>
            <person name="Young S.K."/>
            <person name="Zeng Q."/>
            <person name="Gargeya S."/>
            <person name="Alvarado L."/>
            <person name="Berlin A."/>
            <person name="Chapman S.B."/>
            <person name="Chen Z."/>
            <person name="Freedman E."/>
            <person name="Gellesch M."/>
            <person name="Goldberg J."/>
            <person name="Griggs A."/>
            <person name="Gujja S."/>
            <person name="Heilman E."/>
            <person name="Heiman D."/>
            <person name="Howarth C."/>
            <person name="Mehta T."/>
            <person name="Neiman D."/>
            <person name="Pearson M."/>
            <person name="Roberts A."/>
            <person name="Saif S."/>
            <person name="Shea T."/>
            <person name="Shenoy N."/>
            <person name="Sisk P."/>
            <person name="Stolte C."/>
            <person name="Sykes S."/>
            <person name="White J."/>
            <person name="Yandava C."/>
            <person name="Burger G."/>
            <person name="Gray M.W."/>
            <person name="Holland P.W.H."/>
            <person name="King N."/>
            <person name="Lang F.B.F."/>
            <person name="Roger A.J."/>
            <person name="Ruiz-Trillo I."/>
            <person name="Haas B."/>
            <person name="Nusbaum C."/>
            <person name="Birren B."/>
        </authorList>
    </citation>
    <scope>NUCLEOTIDE SEQUENCE [LARGE SCALE GENOMIC DNA]</scope>
    <source>
        <strain evidence="9 10">JP610</strain>
    </source>
</reference>
<keyword evidence="5" id="KW-1015">Disulfide bond</keyword>
<evidence type="ECO:0000256" key="7">
    <source>
        <dbReference type="ARBA" id="ARBA00046288"/>
    </source>
</evidence>
<dbReference type="GO" id="GO:0012505">
    <property type="term" value="C:endomembrane system"/>
    <property type="evidence" value="ECO:0007669"/>
    <property type="project" value="UniProtKB-SubCell"/>
</dbReference>
<dbReference type="EMBL" id="KQ241660">
    <property type="protein sequence ID" value="KNC86255.1"/>
    <property type="molecule type" value="Genomic_DNA"/>
</dbReference>
<keyword evidence="2" id="KW-0677">Repeat</keyword>
<dbReference type="InterPro" id="IPR035993">
    <property type="entry name" value="Notch-like_dom_sf"/>
</dbReference>
<dbReference type="GeneID" id="25902081"/>
<feature type="domain" description="LNR" evidence="8">
    <location>
        <begin position="2"/>
        <end position="26"/>
    </location>
</feature>
<keyword evidence="4" id="KW-0472">Membrane</keyword>
<keyword evidence="6" id="KW-0325">Glycoprotein</keyword>
<keyword evidence="3" id="KW-1133">Transmembrane helix</keyword>
<dbReference type="AlphaFoldDB" id="A0A0L0GB79"/>
<gene>
    <name evidence="9" type="ORF">SARC_01577</name>
</gene>
<protein>
    <recommendedName>
        <fullName evidence="8">LNR domain-containing protein</fullName>
    </recommendedName>
</protein>
<sequence>MNKYANGVCNTECNKRVCGYDGGDCNSSNKRFKLANKCDLSIDVAVSYMTNDGTWVSRCWYDVDPLTTTTLVSDSTPLVSANLVWYVYTEVRTGFHVWSGDADRQCNGRTLPFRKVTGAATDSTWAYAFTCA</sequence>
<evidence type="ECO:0000256" key="1">
    <source>
        <dbReference type="ARBA" id="ARBA00022692"/>
    </source>
</evidence>
<evidence type="ECO:0000256" key="2">
    <source>
        <dbReference type="ARBA" id="ARBA00022737"/>
    </source>
</evidence>
<evidence type="ECO:0000256" key="4">
    <source>
        <dbReference type="ARBA" id="ARBA00023136"/>
    </source>
</evidence>
<dbReference type="SUPFAM" id="SSF90193">
    <property type="entry name" value="Notch domain"/>
    <property type="match status" value="1"/>
</dbReference>
<evidence type="ECO:0000313" key="10">
    <source>
        <dbReference type="Proteomes" id="UP000054560"/>
    </source>
</evidence>
<evidence type="ECO:0000313" key="9">
    <source>
        <dbReference type="EMBL" id="KNC86255.1"/>
    </source>
</evidence>
<accession>A0A0L0GB79</accession>
<organism evidence="9 10">
    <name type="scientific">Sphaeroforma arctica JP610</name>
    <dbReference type="NCBI Taxonomy" id="667725"/>
    <lineage>
        <taxon>Eukaryota</taxon>
        <taxon>Ichthyosporea</taxon>
        <taxon>Ichthyophonida</taxon>
        <taxon>Sphaeroforma</taxon>
    </lineage>
</organism>
<dbReference type="InterPro" id="IPR000800">
    <property type="entry name" value="Notch_dom"/>
</dbReference>
<dbReference type="Proteomes" id="UP000054560">
    <property type="component" value="Unassembled WGS sequence"/>
</dbReference>